<dbReference type="PANTHER" id="PTHR45790:SF6">
    <property type="entry name" value="UROPORPHYRINOGEN-III C-METHYLTRANSFERASE"/>
    <property type="match status" value="1"/>
</dbReference>
<evidence type="ECO:0000313" key="4">
    <source>
        <dbReference type="Proteomes" id="UP000274922"/>
    </source>
</evidence>
<organism evidence="3 4">
    <name type="scientific">Caulochytrium protostelioides</name>
    <dbReference type="NCBI Taxonomy" id="1555241"/>
    <lineage>
        <taxon>Eukaryota</taxon>
        <taxon>Fungi</taxon>
        <taxon>Fungi incertae sedis</taxon>
        <taxon>Chytridiomycota</taxon>
        <taxon>Chytridiomycota incertae sedis</taxon>
        <taxon>Chytridiomycetes</taxon>
        <taxon>Caulochytriales</taxon>
        <taxon>Caulochytriaceae</taxon>
        <taxon>Caulochytrium</taxon>
    </lineage>
</organism>
<evidence type="ECO:0000256" key="1">
    <source>
        <dbReference type="SAM" id="MobiDB-lite"/>
    </source>
</evidence>
<gene>
    <name evidence="3" type="ORF">CXG81DRAFT_26123</name>
</gene>
<feature type="compositionally biased region" description="Low complexity" evidence="1">
    <location>
        <begin position="34"/>
        <end position="76"/>
    </location>
</feature>
<feature type="domain" description="Tetrapyrrole methylase" evidence="2">
    <location>
        <begin position="196"/>
        <end position="410"/>
    </location>
</feature>
<dbReference type="Proteomes" id="UP000274922">
    <property type="component" value="Unassembled WGS sequence"/>
</dbReference>
<sequence length="451" mass="45910">MPPPPAHPATGLRRGFSPQRRDHDGDERPPPPTATATATTTRRAVATATVATPGRGTGTGTPARTPAGTPRRSTTTPSPPPPPHSSALAGVHNTVSAASRLVAHLVVSRAPTPALDAAALLRDVAQDAARVYLAPLALAGYALAPRLLQPSLRALARRLPRFLLAPVAGDAPWCPPPAAADAAAANARPLGETGVTVYIVETGGSDIDLLPVRAHRLLQSAALIVADHDVPQAVLDAAAPAETPRCRRTAAAAEDGALPLREIAATPVSASGAAPRRDHVVHLVGGGTDALPFGAGGRAALADAAAYRAAGQRPVLLPGVNRLDAAVAGAFLGASADEVLVVTAASGRAFPPYDARRTLVVPVADAVALTRVVQRLVRDGGYAVDVACAGVWRGSCRGDQSVVTGCLATIAARVRQQSQAHAVERPGGLAVTAPWLLILGPELFRLRGTAA</sequence>
<dbReference type="GO" id="GO:0004851">
    <property type="term" value="F:uroporphyrin-III C-methyltransferase activity"/>
    <property type="evidence" value="ECO:0007669"/>
    <property type="project" value="TreeGrafter"/>
</dbReference>
<evidence type="ECO:0000313" key="3">
    <source>
        <dbReference type="EMBL" id="RKP01205.1"/>
    </source>
</evidence>
<proteinExistence type="predicted"/>
<name>A0A4P9X7J6_9FUNG</name>
<dbReference type="STRING" id="1555241.A0A4P9X7J6"/>
<dbReference type="EMBL" id="ML014181">
    <property type="protein sequence ID" value="RKP01205.1"/>
    <property type="molecule type" value="Genomic_DNA"/>
</dbReference>
<reference evidence="4" key="1">
    <citation type="journal article" date="2018" name="Nat. Microbiol.">
        <title>Leveraging single-cell genomics to expand the fungal tree of life.</title>
        <authorList>
            <person name="Ahrendt S.R."/>
            <person name="Quandt C.A."/>
            <person name="Ciobanu D."/>
            <person name="Clum A."/>
            <person name="Salamov A."/>
            <person name="Andreopoulos B."/>
            <person name="Cheng J.F."/>
            <person name="Woyke T."/>
            <person name="Pelin A."/>
            <person name="Henrissat B."/>
            <person name="Reynolds N.K."/>
            <person name="Benny G.L."/>
            <person name="Smith M.E."/>
            <person name="James T.Y."/>
            <person name="Grigoriev I.V."/>
        </authorList>
    </citation>
    <scope>NUCLEOTIDE SEQUENCE [LARGE SCALE GENOMIC DNA]</scope>
    <source>
        <strain evidence="4">ATCC 52028</strain>
    </source>
</reference>
<dbReference type="InterPro" id="IPR050161">
    <property type="entry name" value="Siro_Cobalamin_biosynth"/>
</dbReference>
<accession>A0A4P9X7J6</accession>
<dbReference type="PANTHER" id="PTHR45790">
    <property type="entry name" value="SIROHEME SYNTHASE-RELATED"/>
    <property type="match status" value="1"/>
</dbReference>
<dbReference type="Gene3D" id="3.40.1010.10">
    <property type="entry name" value="Cobalt-precorrin-4 Transmethylase, Domain 1"/>
    <property type="match status" value="1"/>
</dbReference>
<dbReference type="GO" id="GO:0019354">
    <property type="term" value="P:siroheme biosynthetic process"/>
    <property type="evidence" value="ECO:0007669"/>
    <property type="project" value="TreeGrafter"/>
</dbReference>
<protein>
    <recommendedName>
        <fullName evidence="2">Tetrapyrrole methylase domain-containing protein</fullName>
    </recommendedName>
</protein>
<dbReference type="AlphaFoldDB" id="A0A4P9X7J6"/>
<feature type="compositionally biased region" description="Basic and acidic residues" evidence="1">
    <location>
        <begin position="19"/>
        <end position="29"/>
    </location>
</feature>
<dbReference type="SUPFAM" id="SSF53790">
    <property type="entry name" value="Tetrapyrrole methylase"/>
    <property type="match status" value="1"/>
</dbReference>
<dbReference type="InterPro" id="IPR035996">
    <property type="entry name" value="4pyrrol_Methylase_sf"/>
</dbReference>
<keyword evidence="4" id="KW-1185">Reference proteome</keyword>
<feature type="region of interest" description="Disordered" evidence="1">
    <location>
        <begin position="1"/>
        <end position="89"/>
    </location>
</feature>
<dbReference type="InterPro" id="IPR014777">
    <property type="entry name" value="4pyrrole_Mease_sub1"/>
</dbReference>
<dbReference type="Pfam" id="PF00590">
    <property type="entry name" value="TP_methylase"/>
    <property type="match status" value="1"/>
</dbReference>
<evidence type="ECO:0000259" key="2">
    <source>
        <dbReference type="Pfam" id="PF00590"/>
    </source>
</evidence>
<dbReference type="InterPro" id="IPR000878">
    <property type="entry name" value="4pyrrol_Mease"/>
</dbReference>